<dbReference type="Proteomes" id="UP000554482">
    <property type="component" value="Unassembled WGS sequence"/>
</dbReference>
<keyword evidence="1" id="KW-1133">Transmembrane helix</keyword>
<feature type="transmembrane region" description="Helical" evidence="1">
    <location>
        <begin position="239"/>
        <end position="258"/>
    </location>
</feature>
<keyword evidence="3" id="KW-1185">Reference proteome</keyword>
<evidence type="ECO:0000256" key="1">
    <source>
        <dbReference type="SAM" id="Phobius"/>
    </source>
</evidence>
<evidence type="ECO:0000313" key="3">
    <source>
        <dbReference type="Proteomes" id="UP000554482"/>
    </source>
</evidence>
<keyword evidence="1" id="KW-0472">Membrane</keyword>
<dbReference type="AlphaFoldDB" id="A0A7J6X2S5"/>
<dbReference type="OrthoDB" id="10500895at2759"/>
<dbReference type="EMBL" id="JABWDY010006013">
    <property type="protein sequence ID" value="KAF5203974.1"/>
    <property type="molecule type" value="Genomic_DNA"/>
</dbReference>
<keyword evidence="1" id="KW-0812">Transmembrane</keyword>
<sequence length="305" mass="35499">MLFIDSFDFTNKGHIELNVSEIYLSNHNLDFSKTGFFLFPTYYNEDRCNPNNSRADYSFDKLTIGAKSFNIVFSDIVNDSNKEEALDYSLFFLNHLSAAELRFSMVVSTSMYNLEIDSSGQWTKKNYLSAKKFLFTTLMTLISCGWSYLKPSLNLKEKVILAVVITLHSAMSVDVAKYIEIRPNCERNIVCLDLWWIFRLVVDIVVLQYCSNLSLVLLKESAKVEGKAYLSRVKIKLLWIFYFLVYFFYVLKYSSIIYQSQLLTIWTLVLLGEAITFALYMFVVYMFWPEMLRTDDRLESAAAVI</sequence>
<feature type="transmembrane region" description="Helical" evidence="1">
    <location>
        <begin position="196"/>
        <end position="218"/>
    </location>
</feature>
<comment type="caution">
    <text evidence="2">The sequence shown here is derived from an EMBL/GenBank/DDBJ whole genome shotgun (WGS) entry which is preliminary data.</text>
</comment>
<evidence type="ECO:0008006" key="4">
    <source>
        <dbReference type="Google" id="ProtNLM"/>
    </source>
</evidence>
<evidence type="ECO:0000313" key="2">
    <source>
        <dbReference type="EMBL" id="KAF5203974.1"/>
    </source>
</evidence>
<reference evidence="2 3" key="1">
    <citation type="submission" date="2020-06" db="EMBL/GenBank/DDBJ databases">
        <title>Transcriptomic and genomic resources for Thalictrum thalictroides and T. hernandezii: Facilitating candidate gene discovery in an emerging model plant lineage.</title>
        <authorList>
            <person name="Arias T."/>
            <person name="Riano-Pachon D.M."/>
            <person name="Di Stilio V.S."/>
        </authorList>
    </citation>
    <scope>NUCLEOTIDE SEQUENCE [LARGE SCALE GENOMIC DNA]</scope>
    <source>
        <strain evidence="3">cv. WT478/WT964</strain>
        <tissue evidence="2">Leaves</tissue>
    </source>
</reference>
<name>A0A7J6X2S5_THATH</name>
<gene>
    <name evidence="2" type="ORF">FRX31_006439</name>
</gene>
<proteinExistence type="predicted"/>
<protein>
    <recommendedName>
        <fullName evidence="4">Transmembrane protein</fullName>
    </recommendedName>
</protein>
<organism evidence="2 3">
    <name type="scientific">Thalictrum thalictroides</name>
    <name type="common">Rue-anemone</name>
    <name type="synonym">Anemone thalictroides</name>
    <dbReference type="NCBI Taxonomy" id="46969"/>
    <lineage>
        <taxon>Eukaryota</taxon>
        <taxon>Viridiplantae</taxon>
        <taxon>Streptophyta</taxon>
        <taxon>Embryophyta</taxon>
        <taxon>Tracheophyta</taxon>
        <taxon>Spermatophyta</taxon>
        <taxon>Magnoliopsida</taxon>
        <taxon>Ranunculales</taxon>
        <taxon>Ranunculaceae</taxon>
        <taxon>Thalictroideae</taxon>
        <taxon>Thalictrum</taxon>
    </lineage>
</organism>
<feature type="transmembrane region" description="Helical" evidence="1">
    <location>
        <begin position="264"/>
        <end position="288"/>
    </location>
</feature>
<accession>A0A7J6X2S5</accession>